<reference evidence="3" key="1">
    <citation type="journal article" date="2019" name="Int. J. Syst. Evol. Microbiol.">
        <title>The Global Catalogue of Microorganisms (GCM) 10K type strain sequencing project: providing services to taxonomists for standard genome sequencing and annotation.</title>
        <authorList>
            <consortium name="The Broad Institute Genomics Platform"/>
            <consortium name="The Broad Institute Genome Sequencing Center for Infectious Disease"/>
            <person name="Wu L."/>
            <person name="Ma J."/>
        </authorList>
    </citation>
    <scope>NUCLEOTIDE SEQUENCE [LARGE SCALE GENOMIC DNA]</scope>
    <source>
        <strain evidence="3">CGMCC 1.15304</strain>
    </source>
</reference>
<evidence type="ECO:0000256" key="1">
    <source>
        <dbReference type="SAM" id="SignalP"/>
    </source>
</evidence>
<keyword evidence="3" id="KW-1185">Reference proteome</keyword>
<keyword evidence="1" id="KW-0732">Signal</keyword>
<gene>
    <name evidence="2" type="ORF">ACFO5Q_02440</name>
</gene>
<dbReference type="Proteomes" id="UP001595776">
    <property type="component" value="Unassembled WGS sequence"/>
</dbReference>
<sequence>MTGKARWLSLCYVTLVAIAVAAPLPAAASTQASDGQTQSMIGVASRCISTMKAYRQAIAFIDKRLQRSPAQVTYELSDGESITLLNRTHTLMRFEKRVLEEGMQARERACTSALLG</sequence>
<protein>
    <submittedName>
        <fullName evidence="2">Uncharacterized protein</fullName>
    </submittedName>
</protein>
<dbReference type="EMBL" id="JBHSCR010000001">
    <property type="protein sequence ID" value="MFC4346704.1"/>
    <property type="molecule type" value="Genomic_DNA"/>
</dbReference>
<evidence type="ECO:0000313" key="3">
    <source>
        <dbReference type="Proteomes" id="UP001595776"/>
    </source>
</evidence>
<accession>A0ABV8U681</accession>
<name>A0ABV8U681_9PROT</name>
<comment type="caution">
    <text evidence="2">The sequence shown here is derived from an EMBL/GenBank/DDBJ whole genome shotgun (WGS) entry which is preliminary data.</text>
</comment>
<feature type="chain" id="PRO_5045180655" evidence="1">
    <location>
        <begin position="29"/>
        <end position="116"/>
    </location>
</feature>
<organism evidence="2 3">
    <name type="scientific">Kordiimonas lipolytica</name>
    <dbReference type="NCBI Taxonomy" id="1662421"/>
    <lineage>
        <taxon>Bacteria</taxon>
        <taxon>Pseudomonadati</taxon>
        <taxon>Pseudomonadota</taxon>
        <taxon>Alphaproteobacteria</taxon>
        <taxon>Kordiimonadales</taxon>
        <taxon>Kordiimonadaceae</taxon>
        <taxon>Kordiimonas</taxon>
    </lineage>
</organism>
<feature type="signal peptide" evidence="1">
    <location>
        <begin position="1"/>
        <end position="28"/>
    </location>
</feature>
<evidence type="ECO:0000313" key="2">
    <source>
        <dbReference type="EMBL" id="MFC4346704.1"/>
    </source>
</evidence>
<dbReference type="RefSeq" id="WP_068148321.1">
    <property type="nucleotide sequence ID" value="NZ_JBHSCR010000001.1"/>
</dbReference>
<proteinExistence type="predicted"/>